<dbReference type="Gene3D" id="1.20.1530.20">
    <property type="match status" value="1"/>
</dbReference>
<keyword evidence="3" id="KW-0813">Transport</keyword>
<comment type="similarity">
    <text evidence="2">Belongs to the monovalent cation:proton antiporter 2 (CPA2) transporter (TC 2.A.37) family.</text>
</comment>
<evidence type="ECO:0000256" key="6">
    <source>
        <dbReference type="ARBA" id="ARBA00022692"/>
    </source>
</evidence>
<name>A0ABT2FGE8_9GAMM</name>
<sequence length="591" mass="63322">MDQDGLFISILLFLTAAVVIVPLGKRVGIGPILSYLAAGVLLGPGGVAIVSEPAEVLHFAEFGVVLMLFIMGLQLSPSKLWELRSAILGLGSAQVLVSWLLITLLAMQFDVALAPAVVIGAALSLSSTAFSVQLMTEQRLLATPVGRDAFGVLLMQDLAVIPMLLLTTYLAPDMADESKQAVPWYLTLVAFAGFVVVGRYVLPKVLFLVASSGVREVVTALSLLLVMGSASLMAWLGLSAGMGAFLAGVMLANSSYRHQLETDIEPFKGLLLGLFFMAVGMTMDLSLIFKQPLLLLGVLVAMLLIKALILTIVGKLHKHSWRAAITLGIVLAEGGEFAFVLLSQAQLSGLMSSTLSQALVLVIGLSMVLTPFLLKLLRTDKRKSEDANRPADAIKPPSDCEVVIAGFGRMGQITGRILASSGIPFVALDKDAEHVDVVRQFGGEVYYGDARRLDMLLSAGLNKARVLLIAVDSVEDSLQIVGQVKAHFPQVNIIARARDRNHAYRLIALGVTNVFRETLGSALSASEQVLQALGMPQLQAIERVKIFAAHDKAQVDASVQHRDDLKALIRISNQGRSELASLMQHDHDKGL</sequence>
<feature type="transmembrane region" description="Helical" evidence="11">
    <location>
        <begin position="32"/>
        <end position="50"/>
    </location>
</feature>
<dbReference type="Proteomes" id="UP001201549">
    <property type="component" value="Unassembled WGS sequence"/>
</dbReference>
<evidence type="ECO:0000256" key="4">
    <source>
        <dbReference type="ARBA" id="ARBA00022449"/>
    </source>
</evidence>
<feature type="transmembrane region" description="Helical" evidence="11">
    <location>
        <begin position="6"/>
        <end position="25"/>
    </location>
</feature>
<keyword evidence="10 11" id="KW-0472">Membrane</keyword>
<feature type="transmembrane region" description="Helical" evidence="11">
    <location>
        <begin position="56"/>
        <end position="75"/>
    </location>
</feature>
<feature type="transmembrane region" description="Helical" evidence="11">
    <location>
        <begin position="148"/>
        <end position="170"/>
    </location>
</feature>
<keyword evidence="7" id="KW-0630">Potassium</keyword>
<dbReference type="Pfam" id="PF02254">
    <property type="entry name" value="TrkA_N"/>
    <property type="match status" value="1"/>
</dbReference>
<dbReference type="InterPro" id="IPR006153">
    <property type="entry name" value="Cation/H_exchanger_TM"/>
</dbReference>
<protein>
    <submittedName>
        <fullName evidence="13">Monovalent cation:proton antiporter-2 (CPA2) family protein</fullName>
    </submittedName>
</protein>
<feature type="transmembrane region" description="Helical" evidence="11">
    <location>
        <begin position="205"/>
        <end position="226"/>
    </location>
</feature>
<gene>
    <name evidence="13" type="ORF">L9G74_02965</name>
</gene>
<keyword evidence="6 11" id="KW-0812">Transmembrane</keyword>
<feature type="domain" description="RCK N-terminal" evidence="12">
    <location>
        <begin position="399"/>
        <end position="515"/>
    </location>
</feature>
<dbReference type="RefSeq" id="WP_238894793.1">
    <property type="nucleotide sequence ID" value="NZ_JAKOGG010000002.1"/>
</dbReference>
<dbReference type="InterPro" id="IPR003148">
    <property type="entry name" value="RCK_N"/>
</dbReference>
<evidence type="ECO:0000256" key="1">
    <source>
        <dbReference type="ARBA" id="ARBA00004141"/>
    </source>
</evidence>
<evidence type="ECO:0000313" key="13">
    <source>
        <dbReference type="EMBL" id="MCS4555389.1"/>
    </source>
</evidence>
<evidence type="ECO:0000256" key="2">
    <source>
        <dbReference type="ARBA" id="ARBA00005551"/>
    </source>
</evidence>
<feature type="transmembrane region" description="Helical" evidence="11">
    <location>
        <begin position="113"/>
        <end position="136"/>
    </location>
</feature>
<keyword evidence="5" id="KW-0633">Potassium transport</keyword>
<dbReference type="PANTHER" id="PTHR46157:SF4">
    <property type="entry name" value="K(+) EFFLUX ANTIPORTER 3, CHLOROPLASTIC"/>
    <property type="match status" value="1"/>
</dbReference>
<evidence type="ECO:0000313" key="14">
    <source>
        <dbReference type="Proteomes" id="UP001201549"/>
    </source>
</evidence>
<evidence type="ECO:0000256" key="5">
    <source>
        <dbReference type="ARBA" id="ARBA00022538"/>
    </source>
</evidence>
<feature type="transmembrane region" description="Helical" evidence="11">
    <location>
        <begin position="182"/>
        <end position="198"/>
    </location>
</feature>
<feature type="transmembrane region" description="Helical" evidence="11">
    <location>
        <begin position="271"/>
        <end position="289"/>
    </location>
</feature>
<evidence type="ECO:0000256" key="11">
    <source>
        <dbReference type="SAM" id="Phobius"/>
    </source>
</evidence>
<feature type="transmembrane region" description="Helical" evidence="11">
    <location>
        <begin position="87"/>
        <end position="107"/>
    </location>
</feature>
<organism evidence="13 14">
    <name type="scientific">Shewanella electrica</name>
    <dbReference type="NCBI Taxonomy" id="515560"/>
    <lineage>
        <taxon>Bacteria</taxon>
        <taxon>Pseudomonadati</taxon>
        <taxon>Pseudomonadota</taxon>
        <taxon>Gammaproteobacteria</taxon>
        <taxon>Alteromonadales</taxon>
        <taxon>Shewanellaceae</taxon>
        <taxon>Shewanella</taxon>
    </lineage>
</organism>
<dbReference type="PANTHER" id="PTHR46157">
    <property type="entry name" value="K(+) EFFLUX ANTIPORTER 3, CHLOROPLASTIC"/>
    <property type="match status" value="1"/>
</dbReference>
<keyword evidence="8 11" id="KW-1133">Transmembrane helix</keyword>
<dbReference type="SUPFAM" id="SSF51735">
    <property type="entry name" value="NAD(P)-binding Rossmann-fold domains"/>
    <property type="match status" value="1"/>
</dbReference>
<dbReference type="InterPro" id="IPR038770">
    <property type="entry name" value="Na+/solute_symporter_sf"/>
</dbReference>
<accession>A0ABT2FGE8</accession>
<evidence type="ECO:0000256" key="7">
    <source>
        <dbReference type="ARBA" id="ARBA00022958"/>
    </source>
</evidence>
<comment type="caution">
    <text evidence="13">The sequence shown here is derived from an EMBL/GenBank/DDBJ whole genome shotgun (WGS) entry which is preliminary data.</text>
</comment>
<reference evidence="14" key="2">
    <citation type="submission" date="2023-07" db="EMBL/GenBank/DDBJ databases">
        <title>Shewanella mangrovi sp. nov., an acetaldehyde- degrading bacterium isolated from mangrove sediment.</title>
        <authorList>
            <person name="Liu Y."/>
        </authorList>
    </citation>
    <scope>NUCLEOTIDE SEQUENCE [LARGE SCALE GENOMIC DNA]</scope>
    <source>
        <strain evidence="14">C32</strain>
    </source>
</reference>
<keyword evidence="14" id="KW-1185">Reference proteome</keyword>
<dbReference type="PROSITE" id="PS51201">
    <property type="entry name" value="RCK_N"/>
    <property type="match status" value="1"/>
</dbReference>
<dbReference type="EMBL" id="JAKOGG010000002">
    <property type="protein sequence ID" value="MCS4555389.1"/>
    <property type="molecule type" value="Genomic_DNA"/>
</dbReference>
<dbReference type="InterPro" id="IPR004771">
    <property type="entry name" value="K/H_exchanger"/>
</dbReference>
<feature type="transmembrane region" description="Helical" evidence="11">
    <location>
        <begin position="354"/>
        <end position="374"/>
    </location>
</feature>
<feature type="transmembrane region" description="Helical" evidence="11">
    <location>
        <begin position="321"/>
        <end position="342"/>
    </location>
</feature>
<dbReference type="Pfam" id="PF00999">
    <property type="entry name" value="Na_H_Exchanger"/>
    <property type="match status" value="1"/>
</dbReference>
<evidence type="ECO:0000256" key="10">
    <source>
        <dbReference type="ARBA" id="ARBA00023136"/>
    </source>
</evidence>
<evidence type="ECO:0000256" key="9">
    <source>
        <dbReference type="ARBA" id="ARBA00023065"/>
    </source>
</evidence>
<dbReference type="NCBIfam" id="TIGR00932">
    <property type="entry name" value="2a37"/>
    <property type="match status" value="1"/>
</dbReference>
<feature type="transmembrane region" description="Helical" evidence="11">
    <location>
        <begin position="295"/>
        <end position="314"/>
    </location>
</feature>
<comment type="subcellular location">
    <subcellularLocation>
        <location evidence="1">Membrane</location>
        <topology evidence="1">Multi-pass membrane protein</topology>
    </subcellularLocation>
</comment>
<evidence type="ECO:0000259" key="12">
    <source>
        <dbReference type="PROSITE" id="PS51201"/>
    </source>
</evidence>
<dbReference type="Gene3D" id="3.40.50.720">
    <property type="entry name" value="NAD(P)-binding Rossmann-like Domain"/>
    <property type="match status" value="1"/>
</dbReference>
<evidence type="ECO:0000256" key="8">
    <source>
        <dbReference type="ARBA" id="ARBA00022989"/>
    </source>
</evidence>
<dbReference type="InterPro" id="IPR036291">
    <property type="entry name" value="NAD(P)-bd_dom_sf"/>
</dbReference>
<proteinExistence type="inferred from homology"/>
<keyword evidence="4" id="KW-0050">Antiport</keyword>
<feature type="transmembrane region" description="Helical" evidence="11">
    <location>
        <begin position="232"/>
        <end position="251"/>
    </location>
</feature>
<reference evidence="13 14" key="1">
    <citation type="submission" date="2022-02" db="EMBL/GenBank/DDBJ databases">
        <authorList>
            <person name="Zhuang L."/>
        </authorList>
    </citation>
    <scope>NUCLEOTIDE SEQUENCE [LARGE SCALE GENOMIC DNA]</scope>
    <source>
        <strain evidence="13 14">C32</strain>
    </source>
</reference>
<evidence type="ECO:0000256" key="3">
    <source>
        <dbReference type="ARBA" id="ARBA00022448"/>
    </source>
</evidence>
<keyword evidence="9" id="KW-0406">Ion transport</keyword>